<evidence type="ECO:0000256" key="3">
    <source>
        <dbReference type="ARBA" id="ARBA00022544"/>
    </source>
</evidence>
<dbReference type="InterPro" id="IPR057336">
    <property type="entry name" value="GerAC_N"/>
</dbReference>
<comment type="subcellular location">
    <subcellularLocation>
        <location evidence="1">Membrane</location>
        <topology evidence="1">Lipid-anchor</topology>
    </subcellularLocation>
</comment>
<evidence type="ECO:0000256" key="1">
    <source>
        <dbReference type="ARBA" id="ARBA00004635"/>
    </source>
</evidence>
<evidence type="ECO:0000256" key="2">
    <source>
        <dbReference type="ARBA" id="ARBA00007886"/>
    </source>
</evidence>
<gene>
    <name evidence="10" type="ORF">GCM10022410_25210</name>
</gene>
<dbReference type="PANTHER" id="PTHR35789:SF1">
    <property type="entry name" value="SPORE GERMINATION PROTEIN B3"/>
    <property type="match status" value="1"/>
</dbReference>
<keyword evidence="11" id="KW-1185">Reference proteome</keyword>
<proteinExistence type="inferred from homology"/>
<evidence type="ECO:0000259" key="8">
    <source>
        <dbReference type="Pfam" id="PF05504"/>
    </source>
</evidence>
<dbReference type="PANTHER" id="PTHR35789">
    <property type="entry name" value="SPORE GERMINATION PROTEIN B3"/>
    <property type="match status" value="1"/>
</dbReference>
<keyword evidence="4" id="KW-0732">Signal</keyword>
<keyword evidence="6" id="KW-0564">Palmitate</keyword>
<evidence type="ECO:0000256" key="7">
    <source>
        <dbReference type="ARBA" id="ARBA00023288"/>
    </source>
</evidence>
<evidence type="ECO:0000256" key="5">
    <source>
        <dbReference type="ARBA" id="ARBA00023136"/>
    </source>
</evidence>
<dbReference type="Pfam" id="PF05504">
    <property type="entry name" value="Spore_GerAC"/>
    <property type="match status" value="1"/>
</dbReference>
<name>A0ABP7W5F7_9BACI</name>
<feature type="domain" description="Spore germination protein N-terminal" evidence="9">
    <location>
        <begin position="2"/>
        <end position="168"/>
    </location>
</feature>
<organism evidence="10 11">
    <name type="scientific">Amphibacillus indicireducens</name>
    <dbReference type="NCBI Taxonomy" id="1076330"/>
    <lineage>
        <taxon>Bacteria</taxon>
        <taxon>Bacillati</taxon>
        <taxon>Bacillota</taxon>
        <taxon>Bacilli</taxon>
        <taxon>Bacillales</taxon>
        <taxon>Bacillaceae</taxon>
        <taxon>Amphibacillus</taxon>
    </lineage>
</organism>
<keyword evidence="3" id="KW-0309">Germination</keyword>
<comment type="caution">
    <text evidence="10">The sequence shown here is derived from an EMBL/GenBank/DDBJ whole genome shotgun (WGS) entry which is preliminary data.</text>
</comment>
<evidence type="ECO:0000256" key="6">
    <source>
        <dbReference type="ARBA" id="ARBA00023139"/>
    </source>
</evidence>
<dbReference type="InterPro" id="IPR046953">
    <property type="entry name" value="Spore_GerAC-like_C"/>
</dbReference>
<dbReference type="EMBL" id="BAABDL010000148">
    <property type="protein sequence ID" value="GAA4080222.1"/>
    <property type="molecule type" value="Genomic_DNA"/>
</dbReference>
<keyword evidence="5" id="KW-0472">Membrane</keyword>
<dbReference type="Proteomes" id="UP001501734">
    <property type="component" value="Unassembled WGS sequence"/>
</dbReference>
<dbReference type="InterPro" id="IPR038501">
    <property type="entry name" value="Spore_GerAC_C_sf"/>
</dbReference>
<feature type="domain" description="Spore germination GerAC-like C-terminal" evidence="8">
    <location>
        <begin position="201"/>
        <end position="369"/>
    </location>
</feature>
<evidence type="ECO:0000259" key="9">
    <source>
        <dbReference type="Pfam" id="PF25198"/>
    </source>
</evidence>
<accession>A0ABP7W5F7</accession>
<evidence type="ECO:0008006" key="12">
    <source>
        <dbReference type="Google" id="ProtNLM"/>
    </source>
</evidence>
<dbReference type="Gene3D" id="3.30.300.210">
    <property type="entry name" value="Nutrient germinant receptor protein C, domain 3"/>
    <property type="match status" value="1"/>
</dbReference>
<dbReference type="Pfam" id="PF25198">
    <property type="entry name" value="Spore_GerAC_N"/>
    <property type="match status" value="1"/>
</dbReference>
<evidence type="ECO:0000256" key="4">
    <source>
        <dbReference type="ARBA" id="ARBA00022729"/>
    </source>
</evidence>
<evidence type="ECO:0000313" key="11">
    <source>
        <dbReference type="Proteomes" id="UP001501734"/>
    </source>
</evidence>
<evidence type="ECO:0000313" key="10">
    <source>
        <dbReference type="EMBL" id="GAA4080222.1"/>
    </source>
</evidence>
<dbReference type="InterPro" id="IPR008844">
    <property type="entry name" value="Spore_GerAC-like"/>
</dbReference>
<sequence length="387" mass="44117">MELEKQSYVIAVGVDLTEQEGLFQFTFQIANPKIDDASGGATQTISIPTSDLITATDIANNFVTKKINLDHTRVIIISEELARTGQFISILQPSSRTTQMRRNIQIIVTKEKAETFLRIASPELENKPHKYYQFMITRASETGVIPEADFHHFFQITEGKDDLFLAIFASAVHQEEDLSKPSIEKIAGELITTGGNPAQFMGSAVFKNGKMIDILNAQETRMTTILDKTKKMDDIISAFPDPINPTYNIAGNFIQKEECNIDIKYDAENNHASINVFVPFEFETVAIPSMIRYSDDNELKKILKKALEEHYQSIAEKLIIKTQQQYQAEPFYWSLFIRKFFNDIPSYEEANWSEDIYPNADINVVFQLQRLEFGKSLYDTNLNEMGD</sequence>
<keyword evidence="7" id="KW-0449">Lipoprotein</keyword>
<comment type="similarity">
    <text evidence="2">Belongs to the GerABKC lipoprotein family.</text>
</comment>
<reference evidence="11" key="1">
    <citation type="journal article" date="2019" name="Int. J. Syst. Evol. Microbiol.">
        <title>The Global Catalogue of Microorganisms (GCM) 10K type strain sequencing project: providing services to taxonomists for standard genome sequencing and annotation.</title>
        <authorList>
            <consortium name="The Broad Institute Genomics Platform"/>
            <consortium name="The Broad Institute Genome Sequencing Center for Infectious Disease"/>
            <person name="Wu L."/>
            <person name="Ma J."/>
        </authorList>
    </citation>
    <scope>NUCLEOTIDE SEQUENCE [LARGE SCALE GENOMIC DNA]</scope>
    <source>
        <strain evidence="11">JCM 17250</strain>
    </source>
</reference>
<protein>
    <recommendedName>
        <fullName evidence="12">Germination protein, Ger(X)C family</fullName>
    </recommendedName>
</protein>